<reference evidence="2 3" key="1">
    <citation type="submission" date="2018-08" db="EMBL/GenBank/DDBJ databases">
        <title>A genome reference for cultivated species of the human gut microbiota.</title>
        <authorList>
            <person name="Zou Y."/>
            <person name="Xue W."/>
            <person name="Luo G."/>
        </authorList>
    </citation>
    <scope>NUCLEOTIDE SEQUENCE [LARGE SCALE GENOMIC DNA]</scope>
    <source>
        <strain evidence="2 3">AM44-11BH</strain>
    </source>
</reference>
<evidence type="ECO:0000313" key="3">
    <source>
        <dbReference type="Proteomes" id="UP000284779"/>
    </source>
</evidence>
<dbReference type="PANTHER" id="PTHR43649:SF27">
    <property type="entry name" value="EXTRACELLULAR SOLUTE-BINDING PROTEIN FAMILY 1"/>
    <property type="match status" value="1"/>
</dbReference>
<feature type="transmembrane region" description="Helical" evidence="1">
    <location>
        <begin position="5"/>
        <end position="27"/>
    </location>
</feature>
<proteinExistence type="predicted"/>
<keyword evidence="1" id="KW-0812">Transmembrane</keyword>
<dbReference type="Pfam" id="PF01547">
    <property type="entry name" value="SBP_bac_1"/>
    <property type="match status" value="1"/>
</dbReference>
<dbReference type="InterPro" id="IPR006059">
    <property type="entry name" value="SBP"/>
</dbReference>
<protein>
    <submittedName>
        <fullName evidence="2">Extracellular solute-binding protein</fullName>
    </submittedName>
</protein>
<evidence type="ECO:0000256" key="1">
    <source>
        <dbReference type="SAM" id="Phobius"/>
    </source>
</evidence>
<gene>
    <name evidence="2" type="ORF">DW944_00685</name>
</gene>
<keyword evidence="1" id="KW-1133">Transmembrane helix</keyword>
<dbReference type="AlphaFoldDB" id="A0A413RD13"/>
<dbReference type="InterPro" id="IPR050490">
    <property type="entry name" value="Bact_solute-bd_prot1"/>
</dbReference>
<keyword evidence="3" id="KW-1185">Reference proteome</keyword>
<accession>A0A413RD13</accession>
<dbReference type="Proteomes" id="UP000284779">
    <property type="component" value="Unassembled WGS sequence"/>
</dbReference>
<organism evidence="2 3">
    <name type="scientific">Eubacterium ventriosum</name>
    <dbReference type="NCBI Taxonomy" id="39496"/>
    <lineage>
        <taxon>Bacteria</taxon>
        <taxon>Bacillati</taxon>
        <taxon>Bacillota</taxon>
        <taxon>Clostridia</taxon>
        <taxon>Eubacteriales</taxon>
        <taxon>Eubacteriaceae</taxon>
        <taxon>Eubacterium</taxon>
    </lineage>
</organism>
<dbReference type="PANTHER" id="PTHR43649">
    <property type="entry name" value="ARABINOSE-BINDING PROTEIN-RELATED"/>
    <property type="match status" value="1"/>
</dbReference>
<evidence type="ECO:0000313" key="2">
    <source>
        <dbReference type="EMBL" id="RHA20715.1"/>
    </source>
</evidence>
<dbReference type="Gene3D" id="2.60.120.260">
    <property type="entry name" value="Galactose-binding domain-like"/>
    <property type="match status" value="2"/>
</dbReference>
<dbReference type="SUPFAM" id="SSF53850">
    <property type="entry name" value="Periplasmic binding protein-like II"/>
    <property type="match status" value="1"/>
</dbReference>
<sequence>MKKKIIAIVIGILCVIVAAIGLFQFAFKTKATYVKDVDSDKFNKAYDLLANAYLEDGEEADVYYTDFIKKNTEAGEGEHKATLTNGVDSVKYYEENNNEDNQLPEDVKTYSDKMIELEYQKSANYKVNVEKAGLYTLNVDYISVGDSLSDYTVSAKVNGKHQYSETNTIALPIHWTDVDQDKYIGSDDQKEFPKDSYGDEMAPSQSRIQKWVNTNIYNNTYVSSKPLTFYLKEGENTISLENVSSGGLALGKLTVKAATDDTISYEEYAAQHSDAELVTDKEEALQIDAVYYSEKNSTDAIYGTKVTTALTRFNIDTEKLNTLHWSAAGNEVTYTFKVKKSGNYNLAFHYNNGKKEFNTFETIKIDGQVPFKEMYNYKFNPVSSGYANETLKDSNGNNYNFYFEEGTHTITIKQENEPIMEAYRYALLLQEHITNFQLEITKITGSDVDTERNWKMTKYIPEIPEYLNAYKTVIQHIRYLLQDYSEGGNSGAVLAYLDEAEQFIKTMKKYPDDIALHTADLTGAENSILVSLSNFTTEVTSNDFTLDRIYVYGDKSELESPNASWASSLWTSIRTLTNTFTSSKYSTDVSNKDKDTITIWVNRAITHVDLLQKIADTEFVPYYKEKTGKDIKVQVATMPDVNKLTLAIAADETPDIALGLASYVPFDLSSRGALYDLSQFDDFWTVARRFPTGSFVSYVYNEGMYAIPETTDFNAVVYRTDIFDQLGLKCPSTWNELIDILPTLQRYGKNFYHNISAGVSGYKWFYQTSPMMLQNNGELYTQDENGLVTTGIDSKNAVKGLQLLGDLFTKYSLDTSVQNFFNSFRYSTLPIGIVGMEDYTLIKNGAQELDGKWKLAEYLGTEQEDGTINRKFVANGTGGVIFKNSEKKEASWEFLKWWTSKDVQTEYTYTLRSTYGKTYFWLSANMAALHNNPMDEADKQVVLKQINQVTDVTRTPGQYLLERTISNIWTSMVFDGTSAQVAVDEAKNDVNKEIVRKMKELGFYDENGKLIKDFKLRGYDWIKQNQDNAKADKGEEVTQSGSN</sequence>
<comment type="caution">
    <text evidence="2">The sequence shown here is derived from an EMBL/GenBank/DDBJ whole genome shotgun (WGS) entry which is preliminary data.</text>
</comment>
<dbReference type="EMBL" id="QSFD01000001">
    <property type="protein sequence ID" value="RHA20715.1"/>
    <property type="molecule type" value="Genomic_DNA"/>
</dbReference>
<dbReference type="RefSeq" id="WP_117969247.1">
    <property type="nucleotide sequence ID" value="NZ_CAUEJY010000022.1"/>
</dbReference>
<name>A0A413RD13_9FIRM</name>
<dbReference type="Gene3D" id="3.40.190.10">
    <property type="entry name" value="Periplasmic binding protein-like II"/>
    <property type="match status" value="1"/>
</dbReference>
<keyword evidence="1" id="KW-0472">Membrane</keyword>